<dbReference type="RefSeq" id="WP_369018750.1">
    <property type="nucleotide sequence ID" value="NZ_CP121689.1"/>
</dbReference>
<evidence type="ECO:0008006" key="3">
    <source>
        <dbReference type="Google" id="ProtNLM"/>
    </source>
</evidence>
<name>A0ABZ2YE80_9BACT</name>
<keyword evidence="2" id="KW-1185">Reference proteome</keyword>
<dbReference type="Proteomes" id="UP001461341">
    <property type="component" value="Chromosome"/>
</dbReference>
<dbReference type="EMBL" id="CP121689">
    <property type="protein sequence ID" value="WZL76586.1"/>
    <property type="molecule type" value="Genomic_DNA"/>
</dbReference>
<evidence type="ECO:0000313" key="2">
    <source>
        <dbReference type="Proteomes" id="UP001461341"/>
    </source>
</evidence>
<proteinExistence type="predicted"/>
<organism evidence="1 2">
    <name type="scientific">Thermatribacter velox</name>
    <dbReference type="NCBI Taxonomy" id="3039681"/>
    <lineage>
        <taxon>Bacteria</taxon>
        <taxon>Pseudomonadati</taxon>
        <taxon>Atribacterota</taxon>
        <taxon>Atribacteria</taxon>
        <taxon>Atribacterales</taxon>
        <taxon>Thermatribacteraceae</taxon>
        <taxon>Thermatribacter</taxon>
    </lineage>
</organism>
<sequence>MSRRVWFVSVGILVLVFTLLFVLGSSAFSLVSKVTIESVDLQRVAGEDFVTIYFKVLSEGQGEKVYLQASTDYENDEYFTPPLEFTCTQGEQVFTVTLRKSDFVLIDKTKNIEEELPQFVPERELVVYVYERKLSEEDESLTEDAKKEIKEKGYALRGILAKATVSIKFESGQKEEAGS</sequence>
<accession>A0ABZ2YE80</accession>
<reference evidence="1 2" key="1">
    <citation type="submission" date="2023-03" db="EMBL/GenBank/DDBJ databases">
        <title>Novel Species.</title>
        <authorList>
            <person name="Ma S."/>
        </authorList>
    </citation>
    <scope>NUCLEOTIDE SEQUENCE [LARGE SCALE GENOMIC DNA]</scope>
    <source>
        <strain evidence="1 2">B11</strain>
    </source>
</reference>
<gene>
    <name evidence="1" type="ORF">QBE54_02310</name>
</gene>
<evidence type="ECO:0000313" key="1">
    <source>
        <dbReference type="EMBL" id="WZL76586.1"/>
    </source>
</evidence>
<protein>
    <recommendedName>
        <fullName evidence="3">DUF4230 domain-containing protein</fullName>
    </recommendedName>
</protein>